<keyword evidence="2" id="KW-1185">Reference proteome</keyword>
<accession>A0ABZ3D1R8</accession>
<proteinExistence type="predicted"/>
<dbReference type="Pfam" id="PF10109">
    <property type="entry name" value="Phage_TAC_7"/>
    <property type="match status" value="1"/>
</dbReference>
<gene>
    <name evidence="1" type="ORF">AAC691_15605</name>
</gene>
<organism evidence="1 2">
    <name type="scientific">Nguyenibacter vanlangensis</name>
    <dbReference type="NCBI Taxonomy" id="1216886"/>
    <lineage>
        <taxon>Bacteria</taxon>
        <taxon>Pseudomonadati</taxon>
        <taxon>Pseudomonadota</taxon>
        <taxon>Alphaproteobacteria</taxon>
        <taxon>Acetobacterales</taxon>
        <taxon>Acetobacteraceae</taxon>
        <taxon>Nguyenibacter</taxon>
    </lineage>
</organism>
<name>A0ABZ3D1R8_9PROT</name>
<dbReference type="EMBL" id="CP152276">
    <property type="protein sequence ID" value="XAE41702.1"/>
    <property type="molecule type" value="Genomic_DNA"/>
</dbReference>
<dbReference type="Proteomes" id="UP001449795">
    <property type="component" value="Chromosome"/>
</dbReference>
<protein>
    <submittedName>
        <fullName evidence="1">Phage tail assembly protein</fullName>
    </submittedName>
</protein>
<dbReference type="RefSeq" id="WP_342627579.1">
    <property type="nucleotide sequence ID" value="NZ_CP152276.1"/>
</dbReference>
<dbReference type="InterPro" id="IPR019289">
    <property type="entry name" value="Phage_tail_E/E"/>
</dbReference>
<evidence type="ECO:0000313" key="1">
    <source>
        <dbReference type="EMBL" id="XAE41702.1"/>
    </source>
</evidence>
<evidence type="ECO:0000313" key="2">
    <source>
        <dbReference type="Proteomes" id="UP001449795"/>
    </source>
</evidence>
<reference evidence="1 2" key="1">
    <citation type="submission" date="2024-04" db="EMBL/GenBank/DDBJ databases">
        <title>Complete genome sequence of Nguyenibacter vanlangesis HBCM-1154, a strain capable of nitrogen fixation, IAA production, and phosphorus solubilization isolated from sugarcane soil.</title>
        <authorList>
            <person name="MY HANH P."/>
        </authorList>
    </citation>
    <scope>NUCLEOTIDE SEQUENCE [LARGE SCALE GENOMIC DNA]</scope>
    <source>
        <strain evidence="1 2">HBCM 1154</strain>
    </source>
</reference>
<sequence length="95" mass="10388">MAKEDYCTVNPDGSVTVALSKTYTFDGAQREKITLREPTVRDQKLFPAGASQKATADAEGKLFAHLADGVTPAQVDDLTIRDYGRLQDAFGFFLD</sequence>